<gene>
    <name evidence="1" type="ORF">L6452_18217</name>
</gene>
<reference evidence="2" key="1">
    <citation type="journal article" date="2022" name="Mol. Ecol. Resour.">
        <title>The genomes of chicory, endive, great burdock and yacon provide insights into Asteraceae palaeo-polyploidization history and plant inulin production.</title>
        <authorList>
            <person name="Fan W."/>
            <person name="Wang S."/>
            <person name="Wang H."/>
            <person name="Wang A."/>
            <person name="Jiang F."/>
            <person name="Liu H."/>
            <person name="Zhao H."/>
            <person name="Xu D."/>
            <person name="Zhang Y."/>
        </authorList>
    </citation>
    <scope>NUCLEOTIDE SEQUENCE [LARGE SCALE GENOMIC DNA]</scope>
    <source>
        <strain evidence="2">cv. Niubang</strain>
    </source>
</reference>
<dbReference type="Proteomes" id="UP001055879">
    <property type="component" value="Linkage Group LG05"/>
</dbReference>
<organism evidence="1 2">
    <name type="scientific">Arctium lappa</name>
    <name type="common">Greater burdock</name>
    <name type="synonym">Lappa major</name>
    <dbReference type="NCBI Taxonomy" id="4217"/>
    <lineage>
        <taxon>Eukaryota</taxon>
        <taxon>Viridiplantae</taxon>
        <taxon>Streptophyta</taxon>
        <taxon>Embryophyta</taxon>
        <taxon>Tracheophyta</taxon>
        <taxon>Spermatophyta</taxon>
        <taxon>Magnoliopsida</taxon>
        <taxon>eudicotyledons</taxon>
        <taxon>Gunneridae</taxon>
        <taxon>Pentapetalae</taxon>
        <taxon>asterids</taxon>
        <taxon>campanulids</taxon>
        <taxon>Asterales</taxon>
        <taxon>Asteraceae</taxon>
        <taxon>Carduoideae</taxon>
        <taxon>Cardueae</taxon>
        <taxon>Arctiinae</taxon>
        <taxon>Arctium</taxon>
    </lineage>
</organism>
<protein>
    <submittedName>
        <fullName evidence="1">Uncharacterized protein</fullName>
    </submittedName>
</protein>
<accession>A0ACB9C5G0</accession>
<evidence type="ECO:0000313" key="2">
    <source>
        <dbReference type="Proteomes" id="UP001055879"/>
    </source>
</evidence>
<proteinExistence type="predicted"/>
<comment type="caution">
    <text evidence="1">The sequence shown here is derived from an EMBL/GenBank/DDBJ whole genome shotgun (WGS) entry which is preliminary data.</text>
</comment>
<name>A0ACB9C5G0_ARCLA</name>
<sequence>MEPDLQNQHENMGAFDMIEHLKFLFQEQARHERYETSKELFRCRMSEGSPVGTYMLKMIGHIERLEGLGFSLRKELAIVVVLQSLPNSYSQFVMNYNMHDFEKSLPELLNMLQTAEKKLAKNKSTILMVRKDKKRKGKGKNVHELKRTRRLSKGEVDLRVGNGAKVAAIAVGSILAITLGIVASFPQAVASFLRLCHMEPAQTPQLIMDPQSDVERQPDVITQSARISSRKRNELETYGFLITHTRDVMLMDDEPTSYQDAMASTDFEKWLDAMRIEMDSMYENQVWNLTDPPNEVRPIACKWVFKKKTGMDVTMIKSIRSLPAIAAYHDYEIWQMDVKTAFLNGKLLENVYMIQPEGFVTPEKSHKCPTTSQKSERMSTIPYGSAIGSIMYAMICTRPDVSYALSMTSRYQSSPGDGHWIDVKNILKYLRRTKDSFLVYGGEEEFSVKGYTDASFQTDKDDFGSQLGFVFCINGGDVSWKSSKKATVPDSTTEAEYIAASDATKEVVWIKKFISQLGVVPSSDFSRQQMFIAESKTKLLNKEKSTSDLMRISVKQRQLYLYAKEHEESFSDR</sequence>
<keyword evidence="2" id="KW-1185">Reference proteome</keyword>
<dbReference type="EMBL" id="CM042051">
    <property type="protein sequence ID" value="KAI3729556.1"/>
    <property type="molecule type" value="Genomic_DNA"/>
</dbReference>
<evidence type="ECO:0000313" key="1">
    <source>
        <dbReference type="EMBL" id="KAI3729556.1"/>
    </source>
</evidence>
<reference evidence="1 2" key="2">
    <citation type="journal article" date="2022" name="Mol. Ecol. Resour.">
        <title>The genomes of chicory, endive, great burdock and yacon provide insights into Asteraceae paleo-polyploidization history and plant inulin production.</title>
        <authorList>
            <person name="Fan W."/>
            <person name="Wang S."/>
            <person name="Wang H."/>
            <person name="Wang A."/>
            <person name="Jiang F."/>
            <person name="Liu H."/>
            <person name="Zhao H."/>
            <person name="Xu D."/>
            <person name="Zhang Y."/>
        </authorList>
    </citation>
    <scope>NUCLEOTIDE SEQUENCE [LARGE SCALE GENOMIC DNA]</scope>
    <source>
        <strain evidence="2">cv. Niubang</strain>
    </source>
</reference>